<comment type="caution">
    <text evidence="1">The sequence shown here is derived from an EMBL/GenBank/DDBJ whole genome shotgun (WGS) entry which is preliminary data.</text>
</comment>
<proteinExistence type="predicted"/>
<organism evidence="1 2">
    <name type="scientific">Pseudomonas fontis</name>
    <dbReference type="NCBI Taxonomy" id="2942633"/>
    <lineage>
        <taxon>Bacteria</taxon>
        <taxon>Pseudomonadati</taxon>
        <taxon>Pseudomonadota</taxon>
        <taxon>Gammaproteobacteria</taxon>
        <taxon>Pseudomonadales</taxon>
        <taxon>Pseudomonadaceae</taxon>
        <taxon>Pseudomonas</taxon>
    </lineage>
</organism>
<evidence type="ECO:0000313" key="2">
    <source>
        <dbReference type="Proteomes" id="UP001148203"/>
    </source>
</evidence>
<accession>A0ABT5NTX0</accession>
<sequence>MSTRTRLGELKDLIEKLLESHDALSLAQPTNPVDTFYLGKITEWTNKIHGVSSGYASEFQEMYKHRTVKGRAIYGGYADVSVGEPTDLTSKSVQVKSTNQDKHSVVNSMISEAANQLTGERGELPRPGDRLVIDMSIVNANNLWPLSSRGIGLTIDDLERVGGAQLCSLIMKYTPHVVANSKASPPQPGAQGHGMSAGQLMSFTDMKDPTLISRFSGHSNVRSTQYIHTVSTMTGVTHVPALHLTVKIRYKEGYVLKHNNGSEYIIRLAVFNLHRQGNQLVSKLVKYT</sequence>
<dbReference type="EMBL" id="JAMDGY010000032">
    <property type="protein sequence ID" value="MDD0991594.1"/>
    <property type="molecule type" value="Genomic_DNA"/>
</dbReference>
<dbReference type="RefSeq" id="WP_273910973.1">
    <property type="nucleotide sequence ID" value="NZ_JAMDGX010000036.1"/>
</dbReference>
<evidence type="ECO:0000313" key="1">
    <source>
        <dbReference type="EMBL" id="MDD0991594.1"/>
    </source>
</evidence>
<name>A0ABT5NTX0_9PSED</name>
<keyword evidence="2" id="KW-1185">Reference proteome</keyword>
<gene>
    <name evidence="1" type="ORF">M5G11_13700</name>
</gene>
<protein>
    <submittedName>
        <fullName evidence="1">Uncharacterized protein</fullName>
    </submittedName>
</protein>
<dbReference type="Proteomes" id="UP001148203">
    <property type="component" value="Unassembled WGS sequence"/>
</dbReference>
<reference evidence="1 2" key="1">
    <citation type="submission" date="2022-05" db="EMBL/GenBank/DDBJ databases">
        <title>Novel Pseudomonas spp. Isolated from a Rainbow Trout Aquaculture Facility.</title>
        <authorList>
            <person name="Testerman T."/>
            <person name="Graf J."/>
        </authorList>
    </citation>
    <scope>NUCLEOTIDE SEQUENCE [LARGE SCALE GENOMIC DNA]</scope>
    <source>
        <strain evidence="1 2">ID681</strain>
    </source>
</reference>